<comment type="caution">
    <text evidence="1">The sequence shown here is derived from an EMBL/GenBank/DDBJ whole genome shotgun (WGS) entry which is preliminary data.</text>
</comment>
<reference evidence="1 2" key="1">
    <citation type="submission" date="2021-02" db="EMBL/GenBank/DDBJ databases">
        <authorList>
            <person name="Vanwijnsberghe S."/>
        </authorList>
    </citation>
    <scope>NUCLEOTIDE SEQUENCE [LARGE SCALE GENOMIC DNA]</scope>
    <source>
        <strain evidence="1 2">LMG 31837</strain>
    </source>
</reference>
<protein>
    <submittedName>
        <fullName evidence="1">Uncharacterized protein</fullName>
    </submittedName>
</protein>
<organism evidence="1 2">
    <name type="scientific">Paraburkholderia haematera</name>
    <dbReference type="NCBI Taxonomy" id="2793077"/>
    <lineage>
        <taxon>Bacteria</taxon>
        <taxon>Pseudomonadati</taxon>
        <taxon>Pseudomonadota</taxon>
        <taxon>Betaproteobacteria</taxon>
        <taxon>Burkholderiales</taxon>
        <taxon>Burkholderiaceae</taxon>
        <taxon>Paraburkholderia</taxon>
    </lineage>
</organism>
<evidence type="ECO:0000313" key="1">
    <source>
        <dbReference type="EMBL" id="CAE6797802.1"/>
    </source>
</evidence>
<name>A0ABM8SAB1_9BURK</name>
<dbReference type="EMBL" id="CAJNBK010000018">
    <property type="protein sequence ID" value="CAE6797802.1"/>
    <property type="molecule type" value="Genomic_DNA"/>
</dbReference>
<accession>A0ABM8SAB1</accession>
<keyword evidence="2" id="KW-1185">Reference proteome</keyword>
<gene>
    <name evidence="1" type="ORF">R69888_05061</name>
</gene>
<proteinExistence type="predicted"/>
<dbReference type="Proteomes" id="UP000672526">
    <property type="component" value="Unassembled WGS sequence"/>
</dbReference>
<sequence length="57" mass="6459">MTLESVILLTDGDASGAQTPSWHHRKDATGTTRVFEMLRRYRPFPEDVVVRGTQQSI</sequence>
<evidence type="ECO:0000313" key="2">
    <source>
        <dbReference type="Proteomes" id="UP000672526"/>
    </source>
</evidence>